<gene>
    <name evidence="20" type="ORF">GA0070558_10568</name>
</gene>
<dbReference type="InterPro" id="IPR028055">
    <property type="entry name" value="YidC/Oxa/ALB_C"/>
</dbReference>
<dbReference type="PANTHER" id="PTHR12428">
    <property type="entry name" value="OXA1"/>
    <property type="match status" value="1"/>
</dbReference>
<evidence type="ECO:0000313" key="20">
    <source>
        <dbReference type="EMBL" id="SCE75391.1"/>
    </source>
</evidence>
<comment type="function">
    <text evidence="11">Required for the insertion and/or proper folding and/or complex formation of integral membrane proteins into the membrane. Involved in integration of membrane proteins that insert both dependently and independently of the Sec translocase complex, as well as at least some lipoproteins. Aids folding of multispanning membrane proteins.</text>
</comment>
<keyword evidence="9 18" id="KW-0472">Membrane</keyword>
<evidence type="ECO:0000256" key="1">
    <source>
        <dbReference type="ARBA" id="ARBA00004651"/>
    </source>
</evidence>
<keyword evidence="4" id="KW-0813">Transport</keyword>
<dbReference type="InterPro" id="IPR001708">
    <property type="entry name" value="YidC/ALB3/OXA1/COX18"/>
</dbReference>
<evidence type="ECO:0000313" key="21">
    <source>
        <dbReference type="Proteomes" id="UP000199375"/>
    </source>
</evidence>
<evidence type="ECO:0000256" key="6">
    <source>
        <dbReference type="ARBA" id="ARBA00022692"/>
    </source>
</evidence>
<dbReference type="InterPro" id="IPR047196">
    <property type="entry name" value="YidC_ALB_C"/>
</dbReference>
<keyword evidence="7" id="KW-0653">Protein transport</keyword>
<evidence type="ECO:0000256" key="10">
    <source>
        <dbReference type="ARBA" id="ARBA00023186"/>
    </source>
</evidence>
<evidence type="ECO:0000256" key="8">
    <source>
        <dbReference type="ARBA" id="ARBA00022989"/>
    </source>
</evidence>
<dbReference type="Proteomes" id="UP000199375">
    <property type="component" value="Unassembled WGS sequence"/>
</dbReference>
<dbReference type="CDD" id="cd20070">
    <property type="entry name" value="5TM_YidC_Alb3"/>
    <property type="match status" value="1"/>
</dbReference>
<organism evidence="20 21">
    <name type="scientific">Micromonospora haikouensis</name>
    <dbReference type="NCBI Taxonomy" id="686309"/>
    <lineage>
        <taxon>Bacteria</taxon>
        <taxon>Bacillati</taxon>
        <taxon>Actinomycetota</taxon>
        <taxon>Actinomycetes</taxon>
        <taxon>Micromonosporales</taxon>
        <taxon>Micromonosporaceae</taxon>
        <taxon>Micromonospora</taxon>
    </lineage>
</organism>
<evidence type="ECO:0000256" key="17">
    <source>
        <dbReference type="SAM" id="MobiDB-lite"/>
    </source>
</evidence>
<keyword evidence="8 18" id="KW-1133">Transmembrane helix</keyword>
<evidence type="ECO:0000256" key="13">
    <source>
        <dbReference type="ARBA" id="ARBA00031538"/>
    </source>
</evidence>
<feature type="transmembrane region" description="Helical" evidence="18">
    <location>
        <begin position="100"/>
        <end position="120"/>
    </location>
</feature>
<feature type="transmembrane region" description="Helical" evidence="18">
    <location>
        <begin position="31"/>
        <end position="54"/>
    </location>
</feature>
<accession>A0A1C4UUR1</accession>
<keyword evidence="10" id="KW-0143">Chaperone</keyword>
<feature type="domain" description="Membrane insertase YidC/Oxa/ALB C-terminal" evidence="19">
    <location>
        <begin position="36"/>
        <end position="280"/>
    </location>
</feature>
<dbReference type="GO" id="GO:0032977">
    <property type="term" value="F:membrane insertase activity"/>
    <property type="evidence" value="ECO:0007669"/>
    <property type="project" value="InterPro"/>
</dbReference>
<dbReference type="Pfam" id="PF02096">
    <property type="entry name" value="60KD_IMP"/>
    <property type="match status" value="1"/>
</dbReference>
<dbReference type="PANTHER" id="PTHR12428:SF65">
    <property type="entry name" value="CYTOCHROME C OXIDASE ASSEMBLY PROTEIN COX18, MITOCHONDRIAL"/>
    <property type="match status" value="1"/>
</dbReference>
<feature type="transmembrane region" description="Helical" evidence="18">
    <location>
        <begin position="154"/>
        <end position="175"/>
    </location>
</feature>
<evidence type="ECO:0000259" key="19">
    <source>
        <dbReference type="Pfam" id="PF02096"/>
    </source>
</evidence>
<evidence type="ECO:0000256" key="4">
    <source>
        <dbReference type="ARBA" id="ARBA00022448"/>
    </source>
</evidence>
<protein>
    <recommendedName>
        <fullName evidence="3">Membrane protein insertase YidC</fullName>
    </recommendedName>
    <alternativeName>
        <fullName evidence="15">Foldase YidC</fullName>
    </alternativeName>
    <alternativeName>
        <fullName evidence="14">Membrane integrase YidC</fullName>
    </alternativeName>
    <alternativeName>
        <fullName evidence="13">Membrane protein YidC</fullName>
    </alternativeName>
</protein>
<dbReference type="GO" id="GO:0015031">
    <property type="term" value="P:protein transport"/>
    <property type="evidence" value="ECO:0007669"/>
    <property type="project" value="UniProtKB-KW"/>
</dbReference>
<feature type="transmembrane region" description="Helical" evidence="18">
    <location>
        <begin position="245"/>
        <end position="266"/>
    </location>
</feature>
<evidence type="ECO:0000256" key="2">
    <source>
        <dbReference type="ARBA" id="ARBA00010527"/>
    </source>
</evidence>
<comment type="similarity">
    <text evidence="2">Belongs to the OXA1/ALB3/YidC family. Type 1 subfamily.</text>
</comment>
<evidence type="ECO:0000256" key="11">
    <source>
        <dbReference type="ARBA" id="ARBA00025034"/>
    </source>
</evidence>
<evidence type="ECO:0000256" key="14">
    <source>
        <dbReference type="ARBA" id="ARBA00033245"/>
    </source>
</evidence>
<evidence type="ECO:0000256" key="5">
    <source>
        <dbReference type="ARBA" id="ARBA00022475"/>
    </source>
</evidence>
<comment type="subcellular location">
    <subcellularLocation>
        <location evidence="1">Cell membrane</location>
        <topology evidence="1">Multi-pass membrane protein</topology>
    </subcellularLocation>
    <subcellularLocation>
        <location evidence="16">Membrane</location>
        <topology evidence="16">Multi-pass membrane protein</topology>
    </subcellularLocation>
</comment>
<sequence length="294" mass="29381">MLAFAPLHAAVGVAADTVTWLAGTLQPLTGGAATAAAIVLFTIAVRLLVSPLTLAQVRGERRRAALAPQVRDLQRRYADDPARLQSELFGLYRSAGASPVAGCLPALLQAPFFLVMYRLFSTGEGSTGEGGAGAGLLAERLAGVPLGWHLSDGLAGAAGPLFGALLAALVALAWWSSRRARRAAAAGTTPSGTTVDGTTVAGVGTMTEGAGTAGGGATTGGAGTAGGGATADGAVPAVLGRVLPLLPYLTVVVALVVPLAAVLYLVTTTAWTALEQAVLRRPQVSAGQPLDRNS</sequence>
<keyword evidence="6 16" id="KW-0812">Transmembrane</keyword>
<evidence type="ECO:0000256" key="12">
    <source>
        <dbReference type="ARBA" id="ARBA00026028"/>
    </source>
</evidence>
<keyword evidence="5" id="KW-1003">Cell membrane</keyword>
<reference evidence="20 21" key="1">
    <citation type="submission" date="2016-06" db="EMBL/GenBank/DDBJ databases">
        <authorList>
            <person name="Kjaerup R.B."/>
            <person name="Dalgaard T.S."/>
            <person name="Juul-Madsen H.R."/>
        </authorList>
    </citation>
    <scope>NUCLEOTIDE SEQUENCE [LARGE SCALE GENOMIC DNA]</scope>
    <source>
        <strain evidence="20 21">DSM 45626</strain>
    </source>
</reference>
<evidence type="ECO:0000256" key="3">
    <source>
        <dbReference type="ARBA" id="ARBA00015325"/>
    </source>
</evidence>
<evidence type="ECO:0000256" key="7">
    <source>
        <dbReference type="ARBA" id="ARBA00022927"/>
    </source>
</evidence>
<dbReference type="GO" id="GO:0051205">
    <property type="term" value="P:protein insertion into membrane"/>
    <property type="evidence" value="ECO:0007669"/>
    <property type="project" value="TreeGrafter"/>
</dbReference>
<name>A0A1C4UUR1_9ACTN</name>
<evidence type="ECO:0000256" key="15">
    <source>
        <dbReference type="ARBA" id="ARBA00033342"/>
    </source>
</evidence>
<dbReference type="NCBIfam" id="TIGR03592">
    <property type="entry name" value="yidC_oxa1_cterm"/>
    <property type="match status" value="1"/>
</dbReference>
<dbReference type="EMBL" id="FMCW01000005">
    <property type="protein sequence ID" value="SCE75391.1"/>
    <property type="molecule type" value="Genomic_DNA"/>
</dbReference>
<dbReference type="RefSeq" id="WP_091276861.1">
    <property type="nucleotide sequence ID" value="NZ_FMCW01000005.1"/>
</dbReference>
<feature type="compositionally biased region" description="Low complexity" evidence="17">
    <location>
        <begin position="185"/>
        <end position="210"/>
    </location>
</feature>
<evidence type="ECO:0000256" key="18">
    <source>
        <dbReference type="SAM" id="Phobius"/>
    </source>
</evidence>
<evidence type="ECO:0000256" key="16">
    <source>
        <dbReference type="RuleBase" id="RU003945"/>
    </source>
</evidence>
<dbReference type="GO" id="GO:0005886">
    <property type="term" value="C:plasma membrane"/>
    <property type="evidence" value="ECO:0007669"/>
    <property type="project" value="UniProtKB-SubCell"/>
</dbReference>
<evidence type="ECO:0000256" key="9">
    <source>
        <dbReference type="ARBA" id="ARBA00023136"/>
    </source>
</evidence>
<proteinExistence type="inferred from homology"/>
<feature type="region of interest" description="Disordered" evidence="17">
    <location>
        <begin position="185"/>
        <end position="215"/>
    </location>
</feature>
<comment type="subunit">
    <text evidence="12">Interacts with the Sec translocase complex via SecD. Specifically interacts with transmembrane segments of nascent integral membrane proteins during membrane integration.</text>
</comment>
<dbReference type="AlphaFoldDB" id="A0A1C4UUR1"/>